<evidence type="ECO:0000256" key="2">
    <source>
        <dbReference type="ARBA" id="ARBA00022692"/>
    </source>
</evidence>
<feature type="transmembrane region" description="Helical" evidence="7">
    <location>
        <begin position="37"/>
        <end position="59"/>
    </location>
</feature>
<dbReference type="EMBL" id="ML975998">
    <property type="protein sequence ID" value="KAF1947568.1"/>
    <property type="molecule type" value="Genomic_DNA"/>
</dbReference>
<feature type="domain" description="Rhodopsin" evidence="8">
    <location>
        <begin position="25"/>
        <end position="268"/>
    </location>
</feature>
<gene>
    <name evidence="9" type="ORF">EJ02DRAFT_392089</name>
</gene>
<evidence type="ECO:0000256" key="4">
    <source>
        <dbReference type="ARBA" id="ARBA00023136"/>
    </source>
</evidence>
<feature type="transmembrane region" description="Helical" evidence="7">
    <location>
        <begin position="120"/>
        <end position="140"/>
    </location>
</feature>
<dbReference type="PANTHER" id="PTHR33048">
    <property type="entry name" value="PTH11-LIKE INTEGRAL MEMBRANE PROTEIN (AFU_ORTHOLOGUE AFUA_5G11245)"/>
    <property type="match status" value="1"/>
</dbReference>
<feature type="compositionally biased region" description="Basic and acidic residues" evidence="6">
    <location>
        <begin position="314"/>
        <end position="330"/>
    </location>
</feature>
<dbReference type="GO" id="GO:0016020">
    <property type="term" value="C:membrane"/>
    <property type="evidence" value="ECO:0007669"/>
    <property type="project" value="UniProtKB-SubCell"/>
</dbReference>
<dbReference type="PANTHER" id="PTHR33048:SF96">
    <property type="entry name" value="INTEGRAL MEMBRANE PROTEIN"/>
    <property type="match status" value="1"/>
</dbReference>
<evidence type="ECO:0000256" key="5">
    <source>
        <dbReference type="ARBA" id="ARBA00038359"/>
    </source>
</evidence>
<name>A0A6A5T5Y1_9PLEO</name>
<evidence type="ECO:0000259" key="8">
    <source>
        <dbReference type="Pfam" id="PF20684"/>
    </source>
</evidence>
<keyword evidence="3 7" id="KW-1133">Transmembrane helix</keyword>
<keyword evidence="4 7" id="KW-0472">Membrane</keyword>
<accession>A0A6A5T5Y1</accession>
<feature type="region of interest" description="Disordered" evidence="6">
    <location>
        <begin position="275"/>
        <end position="330"/>
    </location>
</feature>
<evidence type="ECO:0000256" key="7">
    <source>
        <dbReference type="SAM" id="Phobius"/>
    </source>
</evidence>
<keyword evidence="10" id="KW-1185">Reference proteome</keyword>
<organism evidence="9 10">
    <name type="scientific">Clathrospora elynae</name>
    <dbReference type="NCBI Taxonomy" id="706981"/>
    <lineage>
        <taxon>Eukaryota</taxon>
        <taxon>Fungi</taxon>
        <taxon>Dikarya</taxon>
        <taxon>Ascomycota</taxon>
        <taxon>Pezizomycotina</taxon>
        <taxon>Dothideomycetes</taxon>
        <taxon>Pleosporomycetidae</taxon>
        <taxon>Pleosporales</taxon>
        <taxon>Diademaceae</taxon>
        <taxon>Clathrospora</taxon>
    </lineage>
</organism>
<proteinExistence type="inferred from homology"/>
<keyword evidence="2 7" id="KW-0812">Transmembrane</keyword>
<evidence type="ECO:0000313" key="10">
    <source>
        <dbReference type="Proteomes" id="UP000800038"/>
    </source>
</evidence>
<dbReference type="Proteomes" id="UP000800038">
    <property type="component" value="Unassembled WGS sequence"/>
</dbReference>
<dbReference type="AlphaFoldDB" id="A0A6A5T5Y1"/>
<evidence type="ECO:0000256" key="6">
    <source>
        <dbReference type="SAM" id="MobiDB-lite"/>
    </source>
</evidence>
<protein>
    <recommendedName>
        <fullName evidence="8">Rhodopsin domain-containing protein</fullName>
    </recommendedName>
</protein>
<reference evidence="9" key="1">
    <citation type="journal article" date="2020" name="Stud. Mycol.">
        <title>101 Dothideomycetes genomes: a test case for predicting lifestyles and emergence of pathogens.</title>
        <authorList>
            <person name="Haridas S."/>
            <person name="Albert R."/>
            <person name="Binder M."/>
            <person name="Bloem J."/>
            <person name="Labutti K."/>
            <person name="Salamov A."/>
            <person name="Andreopoulos B."/>
            <person name="Baker S."/>
            <person name="Barry K."/>
            <person name="Bills G."/>
            <person name="Bluhm B."/>
            <person name="Cannon C."/>
            <person name="Castanera R."/>
            <person name="Culley D."/>
            <person name="Daum C."/>
            <person name="Ezra D."/>
            <person name="Gonzalez J."/>
            <person name="Henrissat B."/>
            <person name="Kuo A."/>
            <person name="Liang C."/>
            <person name="Lipzen A."/>
            <person name="Lutzoni F."/>
            <person name="Magnuson J."/>
            <person name="Mondo S."/>
            <person name="Nolan M."/>
            <person name="Ohm R."/>
            <person name="Pangilinan J."/>
            <person name="Park H.-J."/>
            <person name="Ramirez L."/>
            <person name="Alfaro M."/>
            <person name="Sun H."/>
            <person name="Tritt A."/>
            <person name="Yoshinaga Y."/>
            <person name="Zwiers L.-H."/>
            <person name="Turgeon B."/>
            <person name="Goodwin S."/>
            <person name="Spatafora J."/>
            <person name="Crous P."/>
            <person name="Grigoriev I."/>
        </authorList>
    </citation>
    <scope>NUCLEOTIDE SEQUENCE</scope>
    <source>
        <strain evidence="9">CBS 161.51</strain>
    </source>
</reference>
<sequence>MNSQQSTLLFVVYFFLGFIIPLTFLRCYTRFRILKSFGVDDVLVILSAMIYCVYAGLIAQSVSNGVGVHISELNLATLIEGVKYLHLAELAYFVLSCTTKLIVASMLLRLGEDRRHLQMIWASIIINICVCSGIWFYFLFQCSPISYAWKQADPTAKGKCLDPNILVILGYCISAVSISLELFYAIIPWFMFWKLQMKRSEKLVLMCLLSLGLFTTIANIIRLKYLVGLASPTDPLYSIAITVVWTVVEIGLSLVIGCIIPLRPFFRKYGKFLSTKSSSTNQHDTSESRTGRPTKATFGGYVLESTSAGRHSHSSKERILGGDDMLKERM</sequence>
<feature type="transmembrane region" description="Helical" evidence="7">
    <location>
        <begin position="165"/>
        <end position="191"/>
    </location>
</feature>
<evidence type="ECO:0000256" key="1">
    <source>
        <dbReference type="ARBA" id="ARBA00004141"/>
    </source>
</evidence>
<dbReference type="OrthoDB" id="3934549at2759"/>
<feature type="transmembrane region" description="Helical" evidence="7">
    <location>
        <begin position="203"/>
        <end position="221"/>
    </location>
</feature>
<comment type="subcellular location">
    <subcellularLocation>
        <location evidence="1">Membrane</location>
        <topology evidence="1">Multi-pass membrane protein</topology>
    </subcellularLocation>
</comment>
<feature type="transmembrane region" description="Helical" evidence="7">
    <location>
        <begin position="6"/>
        <end position="25"/>
    </location>
</feature>
<dbReference type="InterPro" id="IPR049326">
    <property type="entry name" value="Rhodopsin_dom_fungi"/>
</dbReference>
<comment type="similarity">
    <text evidence="5">Belongs to the SAT4 family.</text>
</comment>
<feature type="transmembrane region" description="Helical" evidence="7">
    <location>
        <begin position="236"/>
        <end position="262"/>
    </location>
</feature>
<evidence type="ECO:0000256" key="3">
    <source>
        <dbReference type="ARBA" id="ARBA00022989"/>
    </source>
</evidence>
<evidence type="ECO:0000313" key="9">
    <source>
        <dbReference type="EMBL" id="KAF1947568.1"/>
    </source>
</evidence>
<dbReference type="Pfam" id="PF20684">
    <property type="entry name" value="Fung_rhodopsin"/>
    <property type="match status" value="1"/>
</dbReference>
<feature type="transmembrane region" description="Helical" evidence="7">
    <location>
        <begin position="90"/>
        <end position="108"/>
    </location>
</feature>
<dbReference type="InterPro" id="IPR052337">
    <property type="entry name" value="SAT4-like"/>
</dbReference>